<organism evidence="2 3">
    <name type="scientific">Extremus antarcticus</name>
    <dbReference type="NCBI Taxonomy" id="702011"/>
    <lineage>
        <taxon>Eukaryota</taxon>
        <taxon>Fungi</taxon>
        <taxon>Dikarya</taxon>
        <taxon>Ascomycota</taxon>
        <taxon>Pezizomycotina</taxon>
        <taxon>Dothideomycetes</taxon>
        <taxon>Dothideomycetidae</taxon>
        <taxon>Mycosphaerellales</taxon>
        <taxon>Extremaceae</taxon>
        <taxon>Extremus</taxon>
    </lineage>
</organism>
<protein>
    <submittedName>
        <fullName evidence="2">Uncharacterized protein</fullName>
    </submittedName>
</protein>
<feature type="compositionally biased region" description="Pro residues" evidence="1">
    <location>
        <begin position="105"/>
        <end position="120"/>
    </location>
</feature>
<comment type="caution">
    <text evidence="2">The sequence shown here is derived from an EMBL/GenBank/DDBJ whole genome shotgun (WGS) entry which is preliminary data.</text>
</comment>
<feature type="compositionally biased region" description="Basic and acidic residues" evidence="1">
    <location>
        <begin position="383"/>
        <end position="393"/>
    </location>
</feature>
<proteinExistence type="predicted"/>
<feature type="compositionally biased region" description="Pro residues" evidence="1">
    <location>
        <begin position="133"/>
        <end position="143"/>
    </location>
</feature>
<keyword evidence="3" id="KW-1185">Reference proteome</keyword>
<reference evidence="2" key="1">
    <citation type="submission" date="2023-04" db="EMBL/GenBank/DDBJ databases">
        <title>Black Yeasts Isolated from many extreme environments.</title>
        <authorList>
            <person name="Coleine C."/>
            <person name="Stajich J.E."/>
            <person name="Selbmann L."/>
        </authorList>
    </citation>
    <scope>NUCLEOTIDE SEQUENCE</scope>
    <source>
        <strain evidence="2">CCFEE 5312</strain>
    </source>
</reference>
<feature type="compositionally biased region" description="Basic and acidic residues" evidence="1">
    <location>
        <begin position="339"/>
        <end position="370"/>
    </location>
</feature>
<evidence type="ECO:0000313" key="2">
    <source>
        <dbReference type="EMBL" id="KAK3055213.1"/>
    </source>
</evidence>
<accession>A0AAJ0GD32</accession>
<sequence>MSSSGSYDGSEGSGYGEWYGGSHYPPDPNRARSYGQGLEPAYGASPRGRFLYIHREWWETDDRPRRRSSRPSPDQGLRRPDRDRRTYTGPEHGREDNGDRDPSPRRPPSRGPSSRGPPSPDNLGSGRRRPRRPNPPAPGPAPPSLYSERDRRPYGNLLEAPPPDPPPEGERPRRSDDYDDPAPRSSHPPTRTRSSLARRGSVSPPRSRSRNGNLRGDGYEVESGPAPQRGSGRRRSSGFRRGSRPSLPPRSRSREDIRVYGYEDGPEPSPARENCRRRSFGLGRRSTEPLRSSYQGRRPSLSERFESHFISPVRRRLDRFTHGPTDHDRLWRSYPPSGDNRRESMYRRDRPRTERGDSDRLPGLDDRFVDDNGSPTGSHQRARMSDIEERGVEEVGSVRTKRQARLSSVEESELGYGEMHGALQ</sequence>
<feature type="compositionally biased region" description="Low complexity" evidence="1">
    <location>
        <begin position="183"/>
        <end position="216"/>
    </location>
</feature>
<feature type="region of interest" description="Disordered" evidence="1">
    <location>
        <begin position="1"/>
        <end position="424"/>
    </location>
</feature>
<feature type="compositionally biased region" description="Basic residues" evidence="1">
    <location>
        <begin position="231"/>
        <end position="243"/>
    </location>
</feature>
<gene>
    <name evidence="2" type="ORF">LTR09_003766</name>
</gene>
<dbReference type="EMBL" id="JAWDJX010000009">
    <property type="protein sequence ID" value="KAK3055213.1"/>
    <property type="molecule type" value="Genomic_DNA"/>
</dbReference>
<evidence type="ECO:0000256" key="1">
    <source>
        <dbReference type="SAM" id="MobiDB-lite"/>
    </source>
</evidence>
<feature type="compositionally biased region" description="Basic and acidic residues" evidence="1">
    <location>
        <begin position="76"/>
        <end position="104"/>
    </location>
</feature>
<feature type="compositionally biased region" description="Low complexity" evidence="1">
    <location>
        <begin position="1"/>
        <end position="10"/>
    </location>
</feature>
<feature type="compositionally biased region" description="Basic and acidic residues" evidence="1">
    <location>
        <begin position="53"/>
        <end position="64"/>
    </location>
</feature>
<evidence type="ECO:0000313" key="3">
    <source>
        <dbReference type="Proteomes" id="UP001271007"/>
    </source>
</evidence>
<dbReference type="AlphaFoldDB" id="A0AAJ0GD32"/>
<name>A0AAJ0GD32_9PEZI</name>
<feature type="compositionally biased region" description="Basic and acidic residues" evidence="1">
    <location>
        <begin position="318"/>
        <end position="331"/>
    </location>
</feature>
<dbReference type="Proteomes" id="UP001271007">
    <property type="component" value="Unassembled WGS sequence"/>
</dbReference>